<dbReference type="PANTHER" id="PTHR45856:SF11">
    <property type="entry name" value="FUNGAL LIPASE-LIKE DOMAIN-CONTAINING PROTEIN"/>
    <property type="match status" value="1"/>
</dbReference>
<reference evidence="3 4" key="1">
    <citation type="submission" date="2024-02" db="EMBL/GenBank/DDBJ databases">
        <authorList>
            <person name="Chen Y."/>
            <person name="Shah S."/>
            <person name="Dougan E. K."/>
            <person name="Thang M."/>
            <person name="Chan C."/>
        </authorList>
    </citation>
    <scope>NUCLEOTIDE SEQUENCE [LARGE SCALE GENOMIC DNA]</scope>
</reference>
<keyword evidence="1" id="KW-0812">Transmembrane</keyword>
<feature type="transmembrane region" description="Helical" evidence="1">
    <location>
        <begin position="343"/>
        <end position="364"/>
    </location>
</feature>
<gene>
    <name evidence="3" type="ORF">CCMP2556_LOCUS9856</name>
</gene>
<dbReference type="InterPro" id="IPR051218">
    <property type="entry name" value="Sec_MonoDiacylglyc_Lipase"/>
</dbReference>
<name>A0ABP0J6C6_9DINO</name>
<dbReference type="SUPFAM" id="SSF53474">
    <property type="entry name" value="alpha/beta-Hydrolases"/>
    <property type="match status" value="1"/>
</dbReference>
<evidence type="ECO:0000313" key="4">
    <source>
        <dbReference type="Proteomes" id="UP001642484"/>
    </source>
</evidence>
<feature type="transmembrane region" description="Helical" evidence="1">
    <location>
        <begin position="314"/>
        <end position="331"/>
    </location>
</feature>
<dbReference type="InterPro" id="IPR002921">
    <property type="entry name" value="Fungal_lipase-type"/>
</dbReference>
<dbReference type="EMBL" id="CAXAMN010004558">
    <property type="protein sequence ID" value="CAK9009901.1"/>
    <property type="molecule type" value="Genomic_DNA"/>
</dbReference>
<dbReference type="PANTHER" id="PTHR45856">
    <property type="entry name" value="ALPHA/BETA-HYDROLASES SUPERFAMILY PROTEIN"/>
    <property type="match status" value="1"/>
</dbReference>
<keyword evidence="1" id="KW-1133">Transmembrane helix</keyword>
<keyword evidence="4" id="KW-1185">Reference proteome</keyword>
<evidence type="ECO:0000313" key="3">
    <source>
        <dbReference type="EMBL" id="CAK9009901.1"/>
    </source>
</evidence>
<dbReference type="Gene3D" id="3.40.50.1820">
    <property type="entry name" value="alpha/beta hydrolase"/>
    <property type="match status" value="1"/>
</dbReference>
<organism evidence="3 4">
    <name type="scientific">Durusdinium trenchii</name>
    <dbReference type="NCBI Taxonomy" id="1381693"/>
    <lineage>
        <taxon>Eukaryota</taxon>
        <taxon>Sar</taxon>
        <taxon>Alveolata</taxon>
        <taxon>Dinophyceae</taxon>
        <taxon>Suessiales</taxon>
        <taxon>Symbiodiniaceae</taxon>
        <taxon>Durusdinium</taxon>
    </lineage>
</organism>
<evidence type="ECO:0000259" key="2">
    <source>
        <dbReference type="Pfam" id="PF01764"/>
    </source>
</evidence>
<protein>
    <recommendedName>
        <fullName evidence="2">Fungal lipase-type domain-containing protein</fullName>
    </recommendedName>
</protein>
<dbReference type="Proteomes" id="UP001642484">
    <property type="component" value="Unassembled WGS sequence"/>
</dbReference>
<keyword evidence="1" id="KW-0472">Membrane</keyword>
<accession>A0ABP0J6C6</accession>
<dbReference type="Pfam" id="PF01764">
    <property type="entry name" value="Lipase_3"/>
    <property type="match status" value="1"/>
</dbReference>
<dbReference type="CDD" id="cd00519">
    <property type="entry name" value="Lipase_3"/>
    <property type="match status" value="1"/>
</dbReference>
<comment type="caution">
    <text evidence="3">The sequence shown here is derived from an EMBL/GenBank/DDBJ whole genome shotgun (WGS) entry which is preliminary data.</text>
</comment>
<evidence type="ECO:0000256" key="1">
    <source>
        <dbReference type="SAM" id="Phobius"/>
    </source>
</evidence>
<feature type="domain" description="Fungal lipase-type" evidence="2">
    <location>
        <begin position="94"/>
        <end position="233"/>
    </location>
</feature>
<sequence length="381" mass="41723">MAIFQPQMAKAFGRLSGLSYCGLSLETPAVENCPECRAAGFEVVKGSVEPFSVEMTYHNTTYQDANFWILGELQFLDVEVHGRNASVEEAAGCFVTVRGSANSANWVQNSMMDAVDPQIQGCKGCGVREGYYSAYQAIVGPVTDYFDKHGCGKGQNPIWVSGHSLGGAVAHLLIAGLTGLGYTVALSYVLEPALSGNDAFRNFFVEKVAKDHPPVPAFSLTNGWDWVPRMPSDMMHGYVPIPFDIHSDPWSGSLSVCFDSLAELLPAACSPDLKSWWTVASLTIDHTILWYAPNNHMILDNMVSEVCKAHPNRLLLAYQLTTAGVYSFMYGSGLSGFALKLNFILLFSCCSVGWCIFCCCFHCCGQPPKYQKIHPKSREMP</sequence>
<proteinExistence type="predicted"/>
<dbReference type="InterPro" id="IPR029058">
    <property type="entry name" value="AB_hydrolase_fold"/>
</dbReference>